<sequence length="293" mass="32621">MRVTKARQTQTIDPNSSELKLPLKSFVEQFVKANATVNESSEAERSWYFEERTAQAEGGSGYVHYGTFGFESNFVDSKTKKRNYRRKTTDVEEIPLFYQAWFPDSAKYGLVAFQSFQGRSCVALVTSKMQKAFAQQNDGFVLRFRKLLPVGKAGGLYAQSPVKELRLVRRNAPSDVTDRYLDETPEDPIDFEVSMRARRKGTLGKLQDILGSLKANDKGLVMHDGIAFDRAVADVRIGRGTRPVNLLGSAGEAGVIDLTETVSRGPDGHPVFDSLASEVDEILIDFFKTLSGK</sequence>
<name>A0AAJ6BK15_9CAUL</name>
<organism evidence="1 2">
    <name type="scientific">Candidatus Brevundimonas colombiensis</name>
    <dbReference type="NCBI Taxonomy" id="3121376"/>
    <lineage>
        <taxon>Bacteria</taxon>
        <taxon>Pseudomonadati</taxon>
        <taxon>Pseudomonadota</taxon>
        <taxon>Alphaproteobacteria</taxon>
        <taxon>Caulobacterales</taxon>
        <taxon>Caulobacteraceae</taxon>
        <taxon>Brevundimonas</taxon>
    </lineage>
</organism>
<gene>
    <name evidence="1" type="ORF">P0Y50_02230</name>
</gene>
<protein>
    <submittedName>
        <fullName evidence="1">Uncharacterized protein</fullName>
    </submittedName>
</protein>
<dbReference type="Proteomes" id="UP001213664">
    <property type="component" value="Chromosome"/>
</dbReference>
<accession>A0AAJ6BK15</accession>
<proteinExistence type="predicted"/>
<dbReference type="AlphaFoldDB" id="A0AAJ6BK15"/>
<evidence type="ECO:0000313" key="2">
    <source>
        <dbReference type="Proteomes" id="UP001213664"/>
    </source>
</evidence>
<evidence type="ECO:0000313" key="1">
    <source>
        <dbReference type="EMBL" id="WEK40445.1"/>
    </source>
</evidence>
<reference evidence="1" key="1">
    <citation type="submission" date="2023-03" db="EMBL/GenBank/DDBJ databases">
        <title>Andean soil-derived lignocellulolytic bacterial consortium as a source of novel taxa and putative plastic-active enzymes.</title>
        <authorList>
            <person name="Diaz-Garcia L."/>
            <person name="Chuvochina M."/>
            <person name="Feuerriegel G."/>
            <person name="Bunk B."/>
            <person name="Sproer C."/>
            <person name="Streit W.R."/>
            <person name="Rodriguez L.M."/>
            <person name="Overmann J."/>
            <person name="Jimenez D.J."/>
        </authorList>
    </citation>
    <scope>NUCLEOTIDE SEQUENCE</scope>
    <source>
        <strain evidence="1">MAG 833</strain>
    </source>
</reference>
<dbReference type="EMBL" id="CP119326">
    <property type="protein sequence ID" value="WEK40445.1"/>
    <property type="molecule type" value="Genomic_DNA"/>
</dbReference>